<dbReference type="Gene3D" id="1.10.287.830">
    <property type="entry name" value="putative peptidase helix hairpin domain like"/>
    <property type="match status" value="1"/>
</dbReference>
<dbReference type="NCBIfam" id="TIGR00181">
    <property type="entry name" value="pepF"/>
    <property type="match status" value="1"/>
</dbReference>
<evidence type="ECO:0000259" key="8">
    <source>
        <dbReference type="Pfam" id="PF08439"/>
    </source>
</evidence>
<dbReference type="Proteomes" id="UP000027142">
    <property type="component" value="Chromosome"/>
</dbReference>
<comment type="cofactor">
    <cofactor evidence="6">
        <name>Zn(2+)</name>
        <dbReference type="ChEBI" id="CHEBI:29105"/>
    </cofactor>
    <text evidence="6">Binds 1 zinc ion.</text>
</comment>
<keyword evidence="2 6" id="KW-0479">Metal-binding</keyword>
<dbReference type="PATRIC" id="fig|1246626.3.peg.3754"/>
<dbReference type="HOGENOM" id="CLU_021290_2_0_9"/>
<evidence type="ECO:0000256" key="6">
    <source>
        <dbReference type="RuleBase" id="RU368091"/>
    </source>
</evidence>
<evidence type="ECO:0000256" key="5">
    <source>
        <dbReference type="ARBA" id="ARBA00023049"/>
    </source>
</evidence>
<dbReference type="InterPro" id="IPR001567">
    <property type="entry name" value="Pept_M3A_M3B_dom"/>
</dbReference>
<dbReference type="PANTHER" id="PTHR11804">
    <property type="entry name" value="PROTEASE M3 THIMET OLIGOPEPTIDASE-RELATED"/>
    <property type="match status" value="1"/>
</dbReference>
<dbReference type="InterPro" id="IPR042088">
    <property type="entry name" value="OligoPept_F_C"/>
</dbReference>
<dbReference type="RefSeq" id="WP_038484166.1">
    <property type="nucleotide sequence ID" value="NZ_CP003923.1"/>
</dbReference>
<dbReference type="GO" id="GO:0006518">
    <property type="term" value="P:peptide metabolic process"/>
    <property type="evidence" value="ECO:0007669"/>
    <property type="project" value="TreeGrafter"/>
</dbReference>
<proteinExistence type="inferred from homology"/>
<organism evidence="9 10">
    <name type="scientific">Shouchella lehensis G1</name>
    <dbReference type="NCBI Taxonomy" id="1246626"/>
    <lineage>
        <taxon>Bacteria</taxon>
        <taxon>Bacillati</taxon>
        <taxon>Bacillota</taxon>
        <taxon>Bacilli</taxon>
        <taxon>Bacillales</taxon>
        <taxon>Bacillaceae</taxon>
        <taxon>Shouchella</taxon>
    </lineage>
</organism>
<keyword evidence="10" id="KW-1185">Reference proteome</keyword>
<protein>
    <recommendedName>
        <fullName evidence="6">Oligopeptidase F</fullName>
        <ecNumber evidence="6">3.4.24.-</ecNumber>
    </recommendedName>
</protein>
<feature type="domain" description="Oligopeptidase F N-terminal" evidence="8">
    <location>
        <begin position="114"/>
        <end position="182"/>
    </location>
</feature>
<dbReference type="Pfam" id="PF08439">
    <property type="entry name" value="Peptidase_M3_N"/>
    <property type="match status" value="1"/>
</dbReference>
<keyword evidence="5 6" id="KW-0482">Metalloprotease</keyword>
<comment type="function">
    <text evidence="6">Has oligopeptidase activity and degrades a variety of small bioactive peptides.</text>
</comment>
<feature type="domain" description="Peptidase M3A/M3B catalytic" evidence="7">
    <location>
        <begin position="203"/>
        <end position="583"/>
    </location>
</feature>
<comment type="similarity">
    <text evidence="6">Belongs to the peptidase M3B family.</text>
</comment>
<evidence type="ECO:0000256" key="2">
    <source>
        <dbReference type="ARBA" id="ARBA00022723"/>
    </source>
</evidence>
<dbReference type="eggNOG" id="COG1164">
    <property type="taxonomic scope" value="Bacteria"/>
</dbReference>
<dbReference type="Pfam" id="PF01432">
    <property type="entry name" value="Peptidase_M3"/>
    <property type="match status" value="1"/>
</dbReference>
<dbReference type="Gene3D" id="1.20.140.70">
    <property type="entry name" value="Oligopeptidase f, N-terminal domain"/>
    <property type="match status" value="1"/>
</dbReference>
<dbReference type="GO" id="GO:0046872">
    <property type="term" value="F:metal ion binding"/>
    <property type="evidence" value="ECO:0007669"/>
    <property type="project" value="UniProtKB-UniRule"/>
</dbReference>
<dbReference type="GO" id="GO:0004222">
    <property type="term" value="F:metalloendopeptidase activity"/>
    <property type="evidence" value="ECO:0007669"/>
    <property type="project" value="UniProtKB-UniRule"/>
</dbReference>
<name>A0A060M6W4_9BACI</name>
<dbReference type="OrthoDB" id="9766487at2"/>
<evidence type="ECO:0000313" key="9">
    <source>
        <dbReference type="EMBL" id="AIC96308.1"/>
    </source>
</evidence>
<dbReference type="SUPFAM" id="SSF55486">
    <property type="entry name" value="Metalloproteases ('zincins'), catalytic domain"/>
    <property type="match status" value="1"/>
</dbReference>
<dbReference type="Gene3D" id="1.10.1370.20">
    <property type="entry name" value="Oligoendopeptidase f, C-terminal domain"/>
    <property type="match status" value="1"/>
</dbReference>
<evidence type="ECO:0000313" key="10">
    <source>
        <dbReference type="Proteomes" id="UP000027142"/>
    </source>
</evidence>
<dbReference type="GO" id="GO:0006508">
    <property type="term" value="P:proteolysis"/>
    <property type="evidence" value="ECO:0007669"/>
    <property type="project" value="UniProtKB-KW"/>
</dbReference>
<dbReference type="InterPro" id="IPR004438">
    <property type="entry name" value="Peptidase_M3B"/>
</dbReference>
<dbReference type="CDD" id="cd09608">
    <property type="entry name" value="M3B_PepF"/>
    <property type="match status" value="1"/>
</dbReference>
<gene>
    <name evidence="9" type="ORF">BleG1_3761</name>
</gene>
<dbReference type="EMBL" id="CP003923">
    <property type="protein sequence ID" value="AIC96308.1"/>
    <property type="molecule type" value="Genomic_DNA"/>
</dbReference>
<evidence type="ECO:0000256" key="1">
    <source>
        <dbReference type="ARBA" id="ARBA00022670"/>
    </source>
</evidence>
<keyword evidence="1 6" id="KW-0645">Protease</keyword>
<evidence type="ECO:0000256" key="3">
    <source>
        <dbReference type="ARBA" id="ARBA00022801"/>
    </source>
</evidence>
<accession>A0A060M6W4</accession>
<keyword evidence="4 6" id="KW-0862">Zinc</keyword>
<dbReference type="KEGG" id="ble:BleG1_3761"/>
<keyword evidence="3 6" id="KW-0378">Hydrolase</keyword>
<sequence>MTTYSTRKEVPDHEKWDLTDLFNNEQEWRAKLEECESICDKLQTYDGAITSGSDLLAYLKTQEELSFHLRKVFAYTMFLTDIDTRDSHAQTLNDRTTKLGVKVSESTAFFMPFLLSLNEETLRSYLKEEKELEYFEDELWKSFRFKDHVLTKEKEELLSQLSESFQAPGATFSMLNNADIQFGDVTNEKGEKVQLTRGMYAKLIEDEDRNKRKEAYKAYYKPYIELNNTIATTLGAEIKKNATMAKVRNYESALQKALFADDIDPAVYDQLISAARNHIQPLHEYSRLRKEKLGVDELRQYDLNASIVPGVKADIPYEEAYSTMIHALQPLGEEYVERLKEFKDKRYIDVRETPAKRSGAYNMGVYGVHPFVLLNHHDDLNSLFTLVHEMGHALHSHYSSKHQPQITASYRIFVAEVASTVNEVLLINYLLNETTDEKMRAYLLNHFIEQFRGTFFTQVMFADFEKQTHEKAENGESLNAENLNTLYEELFRLYNGPDIVFDDEVKYGWSRIPHFYRAFYVYQYATGFASAIQIATKILDGDKDVLESYLTFLKSGSSADPLELLKAVGVDLTTPEPIEAAMKKFAELVDELKKL</sequence>
<reference evidence="9 10" key="1">
    <citation type="journal article" date="2014" name="Gene">
        <title>A comparative genomic analysis of the alkalitolerant soil bacterium Bacillus lehensis G1.</title>
        <authorList>
            <person name="Noor Y.M."/>
            <person name="Samsulrizal N.H."/>
            <person name="Jema'on N.A."/>
            <person name="Low K.O."/>
            <person name="Ramli A.N."/>
            <person name="Alias N.I."/>
            <person name="Damis S.I."/>
            <person name="Fuzi S.F."/>
            <person name="Isa M.N."/>
            <person name="Murad A.M."/>
            <person name="Raih M.F."/>
            <person name="Bakar F.D."/>
            <person name="Najimudin N."/>
            <person name="Mahadi N.M."/>
            <person name="Illias R.M."/>
        </authorList>
    </citation>
    <scope>NUCLEOTIDE SEQUENCE [LARGE SCALE GENOMIC DNA]</scope>
    <source>
        <strain evidence="9 10">G1</strain>
    </source>
</reference>
<evidence type="ECO:0000259" key="7">
    <source>
        <dbReference type="Pfam" id="PF01432"/>
    </source>
</evidence>
<dbReference type="EC" id="3.4.24.-" evidence="6"/>
<dbReference type="InterPro" id="IPR045090">
    <property type="entry name" value="Pept_M3A_M3B"/>
</dbReference>
<dbReference type="PANTHER" id="PTHR11804:SF84">
    <property type="entry name" value="SACCHAROLYSIN"/>
    <property type="match status" value="1"/>
</dbReference>
<dbReference type="InterPro" id="IPR013647">
    <property type="entry name" value="OligopepF_N_dom"/>
</dbReference>
<evidence type="ECO:0000256" key="4">
    <source>
        <dbReference type="ARBA" id="ARBA00022833"/>
    </source>
</evidence>
<dbReference type="AlphaFoldDB" id="A0A060M6W4"/>